<dbReference type="InterPro" id="IPR006477">
    <property type="entry name" value="Yir_bir_cir"/>
</dbReference>
<dbReference type="Proteomes" id="UP000507536">
    <property type="component" value="Unassembled WGS sequence"/>
</dbReference>
<name>A0A1C6WWH0_PLACE</name>
<protein>
    <submittedName>
        <fullName evidence="1">Plasmodium variant antigen protein Cir/Yir/Bir, putative</fullName>
    </submittedName>
</protein>
<organism evidence="1">
    <name type="scientific">Plasmodium chabaudi adami</name>
    <dbReference type="NCBI Taxonomy" id="5826"/>
    <lineage>
        <taxon>Eukaryota</taxon>
        <taxon>Sar</taxon>
        <taxon>Alveolata</taxon>
        <taxon>Apicomplexa</taxon>
        <taxon>Aconoidasida</taxon>
        <taxon>Haemosporida</taxon>
        <taxon>Plasmodiidae</taxon>
        <taxon>Plasmodium</taxon>
        <taxon>Plasmodium (Vinckeia)</taxon>
    </lineage>
</organism>
<sequence length="210" mass="24688">MCKLLLKGDSYFNGKNVNTEKINEDPTIKGFCRNGGCKTNEEHINALAAYIFKKFKDSIKVKLRYNNYDECLLMWLSDKLFKMHLESKSIKDKPDYMDGTTLNQAYKNYLEKHKGIFDYWYILDMIPSLKEANLKYMSEFYKLLNLICKIITGYNNGSQTKKLYKYPADCSFQYKTLYLNISECKPYLDLLNKLKGIYDDFSSDIKKNSP</sequence>
<dbReference type="AlphaFoldDB" id="A0A1C6WWH0"/>
<proteinExistence type="predicted"/>
<evidence type="ECO:0000313" key="1">
    <source>
        <dbReference type="EMBL" id="SCL94144.1"/>
    </source>
</evidence>
<dbReference type="Pfam" id="PF06022">
    <property type="entry name" value="Cir_Bir_Yir"/>
    <property type="match status" value="1"/>
</dbReference>
<feature type="non-terminal residue" evidence="1">
    <location>
        <position position="210"/>
    </location>
</feature>
<dbReference type="EMBL" id="FMIN01000496">
    <property type="protein sequence ID" value="SCL94144.1"/>
    <property type="molecule type" value="Genomic_DNA"/>
</dbReference>
<accession>A0A1C6WWH0</accession>
<gene>
    <name evidence="1" type="ORF">PCHDS_000558000</name>
</gene>
<reference evidence="1" key="1">
    <citation type="submission" date="2016-08" db="EMBL/GenBank/DDBJ databases">
        <authorList>
            <consortium name="Pathogen Informatics"/>
        </authorList>
    </citation>
    <scope>NUCLEOTIDE SEQUENCE</scope>
    <source>
        <strain evidence="1">DS</strain>
    </source>
</reference>